<dbReference type="GO" id="GO:0034599">
    <property type="term" value="P:cellular response to oxidative stress"/>
    <property type="evidence" value="ECO:0007669"/>
    <property type="project" value="UniProtKB-ARBA"/>
</dbReference>
<gene>
    <name evidence="12" type="ORF">JL09_g922</name>
</gene>
<feature type="region of interest" description="Disordered" evidence="9">
    <location>
        <begin position="838"/>
        <end position="908"/>
    </location>
</feature>
<dbReference type="InterPro" id="IPR020785">
    <property type="entry name" value="Ribosomal_uL11_CS"/>
</dbReference>
<evidence type="ECO:0000256" key="5">
    <source>
        <dbReference type="ARBA" id="ARBA00022980"/>
    </source>
</evidence>
<feature type="domain" description="ACB" evidence="11">
    <location>
        <begin position="223"/>
        <end position="310"/>
    </location>
</feature>
<dbReference type="Pfam" id="PF00887">
    <property type="entry name" value="ACBP"/>
    <property type="match status" value="1"/>
</dbReference>
<feature type="compositionally biased region" description="Polar residues" evidence="9">
    <location>
        <begin position="742"/>
        <end position="768"/>
    </location>
</feature>
<keyword evidence="6" id="KW-0539">Nucleus</keyword>
<dbReference type="InterPro" id="IPR046347">
    <property type="entry name" value="bZIP_sf"/>
</dbReference>
<dbReference type="PROSITE" id="PS00359">
    <property type="entry name" value="RIBOSOMAL_L11"/>
    <property type="match status" value="1"/>
</dbReference>
<dbReference type="Pfam" id="PF03946">
    <property type="entry name" value="Ribosomal_L11_N"/>
    <property type="match status" value="1"/>
</dbReference>
<comment type="subcellular location">
    <subcellularLocation>
        <location evidence="3">Cytoplasm</location>
    </subcellularLocation>
    <subcellularLocation>
        <location evidence="2">Nucleus</location>
    </subcellularLocation>
</comment>
<feature type="domain" description="BZIP" evidence="10">
    <location>
        <begin position="668"/>
        <end position="724"/>
    </location>
</feature>
<dbReference type="HAMAP" id="MF_00736">
    <property type="entry name" value="Ribosomal_uL11"/>
    <property type="match status" value="1"/>
</dbReference>
<reference evidence="13" key="1">
    <citation type="journal article" date="2014" name="Microb. Cell Fact.">
        <title>Exploiting Issatchenkia orientalis SD108 for succinic acid production.</title>
        <authorList>
            <person name="Xiao H."/>
            <person name="Shao Z."/>
            <person name="Jiang Y."/>
            <person name="Dole S."/>
            <person name="Zhao H."/>
        </authorList>
    </citation>
    <scope>NUCLEOTIDE SEQUENCE [LARGE SCALE GENOMIC DNA]</scope>
    <source>
        <strain evidence="13">SD108</strain>
    </source>
</reference>
<dbReference type="PROSITE" id="PS51228">
    <property type="entry name" value="ACB_2"/>
    <property type="match status" value="1"/>
</dbReference>
<dbReference type="HOGENOM" id="CLU_276707_0_0_1"/>
<dbReference type="PROSITE" id="PS50217">
    <property type="entry name" value="BZIP"/>
    <property type="match status" value="1"/>
</dbReference>
<dbReference type="SUPFAM" id="SSF54747">
    <property type="entry name" value="Ribosomal L11/L12e N-terminal domain"/>
    <property type="match status" value="1"/>
</dbReference>
<feature type="compositionally biased region" description="Low complexity" evidence="9">
    <location>
        <begin position="875"/>
        <end position="894"/>
    </location>
</feature>
<protein>
    <recommendedName>
        <fullName evidence="14">BZIP domain-containing protein</fullName>
    </recommendedName>
</protein>
<dbReference type="PROSITE" id="PS00036">
    <property type="entry name" value="BZIP_BASIC"/>
    <property type="match status" value="1"/>
</dbReference>
<evidence type="ECO:0000256" key="4">
    <source>
        <dbReference type="ARBA" id="ARBA00010537"/>
    </source>
</evidence>
<proteinExistence type="inferred from homology"/>
<dbReference type="InterPro" id="IPR020784">
    <property type="entry name" value="Ribosomal_uL11_N"/>
</dbReference>
<feature type="compositionally biased region" description="Low complexity" evidence="9">
    <location>
        <begin position="769"/>
        <end position="783"/>
    </location>
</feature>
<dbReference type="SUPFAM" id="SSF46906">
    <property type="entry name" value="Ribosomal protein L11, C-terminal domain"/>
    <property type="match status" value="1"/>
</dbReference>
<dbReference type="FunFam" id="1.20.5.170:FF:000067">
    <property type="entry name" value="BZIP transcription factor"/>
    <property type="match status" value="1"/>
</dbReference>
<evidence type="ECO:0000256" key="9">
    <source>
        <dbReference type="SAM" id="MobiDB-lite"/>
    </source>
</evidence>
<dbReference type="VEuPathDB" id="FungiDB:C5L36_0A01510"/>
<dbReference type="Proteomes" id="UP000029867">
    <property type="component" value="Unassembled WGS sequence"/>
</dbReference>
<dbReference type="InterPro" id="IPR020783">
    <property type="entry name" value="Ribosomal_uL11_C"/>
</dbReference>
<dbReference type="CDD" id="cd14688">
    <property type="entry name" value="bZIP_YAP"/>
    <property type="match status" value="1"/>
</dbReference>
<dbReference type="PANTHER" id="PTHR11661:SF2">
    <property type="entry name" value="LARGE RIBOSOMAL SUBUNIT PROTEIN UL11"/>
    <property type="match status" value="1"/>
</dbReference>
<dbReference type="SUPFAM" id="SSF47027">
    <property type="entry name" value="Acyl-CoA binding protein"/>
    <property type="match status" value="1"/>
</dbReference>
<evidence type="ECO:0000259" key="10">
    <source>
        <dbReference type="PROSITE" id="PS50217"/>
    </source>
</evidence>
<feature type="region of interest" description="Disordered" evidence="9">
    <location>
        <begin position="741"/>
        <end position="783"/>
    </location>
</feature>
<evidence type="ECO:0000256" key="6">
    <source>
        <dbReference type="ARBA" id="ARBA00023242"/>
    </source>
</evidence>
<feature type="compositionally biased region" description="Basic and acidic residues" evidence="9">
    <location>
        <begin position="858"/>
        <end position="871"/>
    </location>
</feature>
<keyword evidence="5 8" id="KW-0689">Ribosomal protein</keyword>
<dbReference type="InterPro" id="IPR035984">
    <property type="entry name" value="Acyl-CoA-binding_sf"/>
</dbReference>
<dbReference type="AlphaFoldDB" id="A0A099P6N1"/>
<dbReference type="GO" id="GO:0000027">
    <property type="term" value="P:ribosomal large subunit assembly"/>
    <property type="evidence" value="ECO:0007669"/>
    <property type="project" value="UniProtKB-ARBA"/>
</dbReference>
<evidence type="ECO:0000256" key="1">
    <source>
        <dbReference type="ARBA" id="ARBA00004021"/>
    </source>
</evidence>
<evidence type="ECO:0000256" key="7">
    <source>
        <dbReference type="ARBA" id="ARBA00023274"/>
    </source>
</evidence>
<dbReference type="PANTHER" id="PTHR11661">
    <property type="entry name" value="60S RIBOSOMAL PROTEIN L12"/>
    <property type="match status" value="1"/>
</dbReference>
<dbReference type="Gene3D" id="1.20.5.170">
    <property type="match status" value="1"/>
</dbReference>
<dbReference type="Pfam" id="PF00170">
    <property type="entry name" value="bZIP_1"/>
    <property type="match status" value="1"/>
</dbReference>
<dbReference type="GO" id="GO:0003700">
    <property type="term" value="F:DNA-binding transcription factor activity"/>
    <property type="evidence" value="ECO:0007669"/>
    <property type="project" value="InterPro"/>
</dbReference>
<comment type="similarity">
    <text evidence="4 8">Belongs to the universal ribosomal protein uL11 family.</text>
</comment>
<dbReference type="GO" id="GO:0070180">
    <property type="term" value="F:large ribosomal subunit rRNA binding"/>
    <property type="evidence" value="ECO:0007669"/>
    <property type="project" value="TreeGrafter"/>
</dbReference>
<dbReference type="Gene3D" id="1.10.10.250">
    <property type="entry name" value="Ribosomal protein L11, C-terminal domain"/>
    <property type="match status" value="1"/>
</dbReference>
<evidence type="ECO:0000259" key="11">
    <source>
        <dbReference type="PROSITE" id="PS51228"/>
    </source>
</evidence>
<comment type="function">
    <text evidence="1">Component of the ribosome, a large ribonucleoprotein complex responsible for the synthesis of proteins in the cell. The small ribosomal subunit (SSU) binds messenger RNAs (mRNAs) and translates the encoded message by selecting cognate aminoacyl-transfer RNA (tRNA) molecules. The large subunit (LSU) contains the ribosomal catalytic site termed the peptidyl transferase center (PTC), which catalyzes the formation of peptide bonds, thereby polymerizing the amino acids delivered by tRNAs into a polypeptide chain. The nascent polypeptides leave the ribosome through a tunnel in the LSU and interact with protein factors that function in enzymatic processing, targeting, and the membrane insertion of nascent chains at the exit of the ribosomal tunnel.</text>
</comment>
<dbReference type="SMART" id="SM00649">
    <property type="entry name" value="RL11"/>
    <property type="match status" value="1"/>
</dbReference>
<dbReference type="GO" id="GO:0002181">
    <property type="term" value="P:cytoplasmic translation"/>
    <property type="evidence" value="ECO:0007669"/>
    <property type="project" value="UniProtKB-ARBA"/>
</dbReference>
<evidence type="ECO:0000256" key="8">
    <source>
        <dbReference type="RuleBase" id="RU003978"/>
    </source>
</evidence>
<dbReference type="GO" id="GO:0003735">
    <property type="term" value="F:structural constituent of ribosome"/>
    <property type="evidence" value="ECO:0007669"/>
    <property type="project" value="InterPro"/>
</dbReference>
<dbReference type="Pfam" id="PF08601">
    <property type="entry name" value="PAP1"/>
    <property type="match status" value="1"/>
</dbReference>
<dbReference type="InterPro" id="IPR036769">
    <property type="entry name" value="Ribosomal_uL11_C_sf"/>
</dbReference>
<dbReference type="InterPro" id="IPR036796">
    <property type="entry name" value="Ribosomal_uL11_N_sf"/>
</dbReference>
<dbReference type="GO" id="GO:0000062">
    <property type="term" value="F:fatty-acyl-CoA binding"/>
    <property type="evidence" value="ECO:0007669"/>
    <property type="project" value="InterPro"/>
</dbReference>
<dbReference type="GO" id="GO:0005634">
    <property type="term" value="C:nucleus"/>
    <property type="evidence" value="ECO:0007669"/>
    <property type="project" value="UniProtKB-SubCell"/>
</dbReference>
<evidence type="ECO:0000313" key="13">
    <source>
        <dbReference type="Proteomes" id="UP000029867"/>
    </source>
</evidence>
<organism evidence="12 13">
    <name type="scientific">Pichia kudriavzevii</name>
    <name type="common">Yeast</name>
    <name type="synonym">Issatchenkia orientalis</name>
    <dbReference type="NCBI Taxonomy" id="4909"/>
    <lineage>
        <taxon>Eukaryota</taxon>
        <taxon>Fungi</taxon>
        <taxon>Dikarya</taxon>
        <taxon>Ascomycota</taxon>
        <taxon>Saccharomycotina</taxon>
        <taxon>Pichiomycetes</taxon>
        <taxon>Pichiales</taxon>
        <taxon>Pichiaceae</taxon>
        <taxon>Pichia</taxon>
    </lineage>
</organism>
<dbReference type="CDD" id="cd00349">
    <property type="entry name" value="Ribosomal_L11"/>
    <property type="match status" value="1"/>
</dbReference>
<dbReference type="Gene3D" id="1.20.80.10">
    <property type="match status" value="1"/>
</dbReference>
<keyword evidence="7 8" id="KW-0687">Ribonucleoprotein</keyword>
<dbReference type="EMBL" id="JQFK01000005">
    <property type="protein sequence ID" value="KGK39872.1"/>
    <property type="molecule type" value="Genomic_DNA"/>
</dbReference>
<dbReference type="eggNOG" id="KOG0886">
    <property type="taxonomic scope" value="Eukaryota"/>
</dbReference>
<dbReference type="InterPro" id="IPR000582">
    <property type="entry name" value="Acyl-CoA-binding_protein"/>
</dbReference>
<sequence>MPPKFDPSEVKYLYLRAVGGEVGASSALAPKIGPLGLSPKKVGEDIAKATKDFKGIKVTVQLKIQNRQATASVVPSASSLVITALKEAPRDRKKDKNVKHSGNIPLDEIFEIARTMREKSFGKTLASVTKEILGTAQSVGCRVDNKPPHDIIEAIDAGAIDDQFTDYSPSCSLYPFLFVHCLKQYLGFGHWDPLGDWYLDLGIPLNWMVLNFGRHFVINIANIAVLVIKALTDLSKKSNLPRPTIDDRLNLYGLYSQATKGDINSNEPDGNRISEVRKYNAWKAFKGLTRKKARRQYCKYLLDVLKNNYSQEKYPIVSPLRDRLQEMWDMLENHNLSLSIGESVHLGSPILPDSLTQTLTATTTSATTLPPPQPTNGVSFNTPSYNIPPRAQSPAVSLFRMASSGINPSMIRPPSRNHSVSISRKNSVGATNYNNSNSNPLAKASTNIPTDSHHADLTTGNSIQHFNNVVDTDNCAVSSYNVEKHINSLDFLKWQGEINNTLLKISTELANLKYRQTSTDTSSKTKLNLENVEQRNFTGSTTLSCGGFISDYKRRNANPNGRENNSNYVSRLAKFVYSKLSALFQRLQNKCILRLQNVNIANASRHILASIIALSILSAFEKLVGRLLRKRYGTFKVGDQRKMPSTKTQENAAVEKPHSKPGRKALTSEPKNKRTAQNRAAQRAFRERKEKRMKELEEKVQALEKEKMLLANESELLRHQVLTLMKQVKGSQGIDGNHGIDINTNTSVSPEVKLDTSSEAWDTSNDGKSSFYESSSSSVHSNTPVSFGNDYMAKMTTPKESSVGNLELTNKLNNADFKDNYDEQIFCTELSTACGSKSCPIPRGKMEKHGQSTSSEYSDSHGPTREKDAKHVPTTYSGSSCQSMTSSSSVTSPEFPSPPSQVKGNVLNHDTSHFSTPFLNDGKVNEGIDSLDNIESPNWNFDFGHFDNKQPSVIPTNRENEMDFLLSTNDFNNNFISKNPAAFQLDPTSAVFVDPVSNDFEVDFDDNAFDELLKIPQGEEEVEVPLALQAGNTSKENIHSGSPKVVDKKEDEETVPDTNGNLIKCSQIWERITTNPRFTDLDIDNLCDELKQKAKCSENGVVVDSADVGKLLQSAIREKQENTQREREVALKRLAIANSSGGSILQGLW</sequence>
<name>A0A099P6N1_PICKU</name>
<dbReference type="GO" id="GO:0022625">
    <property type="term" value="C:cytosolic large ribosomal subunit"/>
    <property type="evidence" value="ECO:0007669"/>
    <property type="project" value="TreeGrafter"/>
</dbReference>
<comment type="caution">
    <text evidence="12">The sequence shown here is derived from an EMBL/GenBank/DDBJ whole genome shotgun (WGS) entry which is preliminary data.</text>
</comment>
<dbReference type="SMART" id="SM00338">
    <property type="entry name" value="BRLZ"/>
    <property type="match status" value="1"/>
</dbReference>
<dbReference type="FunFam" id="1.10.10.250:FF:000002">
    <property type="entry name" value="60S ribosomal protein L12"/>
    <property type="match status" value="1"/>
</dbReference>
<dbReference type="Gene3D" id="1.10.238.100">
    <property type="entry name" value="YAP1 redox domain. Chain B"/>
    <property type="match status" value="1"/>
</dbReference>
<evidence type="ECO:0000256" key="2">
    <source>
        <dbReference type="ARBA" id="ARBA00004123"/>
    </source>
</evidence>
<dbReference type="FunFam" id="3.30.1550.10:FF:000002">
    <property type="entry name" value="60S ribosomal protein L12"/>
    <property type="match status" value="1"/>
</dbReference>
<feature type="region of interest" description="Disordered" evidence="9">
    <location>
        <begin position="639"/>
        <end position="680"/>
    </location>
</feature>
<dbReference type="VEuPathDB" id="FungiDB:C5L36_0A01490"/>
<accession>A0A099P6N1</accession>
<dbReference type="InterPro" id="IPR000911">
    <property type="entry name" value="Ribosomal_uL11"/>
</dbReference>
<dbReference type="InterPro" id="IPR014352">
    <property type="entry name" value="FERM/acyl-CoA-bd_prot_sf"/>
</dbReference>
<evidence type="ECO:0000313" key="12">
    <source>
        <dbReference type="EMBL" id="KGK39872.1"/>
    </source>
</evidence>
<dbReference type="InterPro" id="IPR013910">
    <property type="entry name" value="TF_PAP1"/>
</dbReference>
<evidence type="ECO:0008006" key="14">
    <source>
        <dbReference type="Google" id="ProtNLM"/>
    </source>
</evidence>
<dbReference type="InterPro" id="IPR023167">
    <property type="entry name" value="Yap1_redox_dom_sf"/>
</dbReference>
<dbReference type="Pfam" id="PF00298">
    <property type="entry name" value="Ribosomal_L11"/>
    <property type="match status" value="1"/>
</dbReference>
<dbReference type="Gene3D" id="3.30.1550.10">
    <property type="entry name" value="Ribosomal protein L11/L12, N-terminal domain"/>
    <property type="match status" value="1"/>
</dbReference>
<feature type="region of interest" description="Disordered" evidence="9">
    <location>
        <begin position="1032"/>
        <end position="1057"/>
    </location>
</feature>
<dbReference type="SUPFAM" id="SSF111430">
    <property type="entry name" value="YAP1 redox domain"/>
    <property type="match status" value="1"/>
</dbReference>
<evidence type="ECO:0000256" key="3">
    <source>
        <dbReference type="ARBA" id="ARBA00004496"/>
    </source>
</evidence>
<dbReference type="SUPFAM" id="SSF57959">
    <property type="entry name" value="Leucine zipper domain"/>
    <property type="match status" value="1"/>
</dbReference>
<dbReference type="InterPro" id="IPR004827">
    <property type="entry name" value="bZIP"/>
</dbReference>